<organism evidence="1">
    <name type="scientific">gut metagenome</name>
    <dbReference type="NCBI Taxonomy" id="749906"/>
    <lineage>
        <taxon>unclassified sequences</taxon>
        <taxon>metagenomes</taxon>
        <taxon>organismal metagenomes</taxon>
    </lineage>
</organism>
<evidence type="ECO:0000313" key="1">
    <source>
        <dbReference type="EMBL" id="EJX10516.1"/>
    </source>
</evidence>
<comment type="caution">
    <text evidence="1">The sequence shown here is derived from an EMBL/GenBank/DDBJ whole genome shotgun (WGS) entry which is preliminary data.</text>
</comment>
<dbReference type="AlphaFoldDB" id="J9DC50"/>
<proteinExistence type="predicted"/>
<accession>J9DC50</accession>
<reference evidence="1" key="1">
    <citation type="journal article" date="2012" name="PLoS ONE">
        <title>Gene sets for utilization of primary and secondary nutrition supplies in the distal gut of endangered iberian lynx.</title>
        <authorList>
            <person name="Alcaide M."/>
            <person name="Messina E."/>
            <person name="Richter M."/>
            <person name="Bargiela R."/>
            <person name="Peplies J."/>
            <person name="Huws S.A."/>
            <person name="Newbold C.J."/>
            <person name="Golyshin P.N."/>
            <person name="Simon M.A."/>
            <person name="Lopez G."/>
            <person name="Yakimov M.M."/>
            <person name="Ferrer M."/>
        </authorList>
    </citation>
    <scope>NUCLEOTIDE SEQUENCE</scope>
</reference>
<sequence>MCRCQWGLINDNDLGIACAVYDFVDICTVVNGQFT</sequence>
<gene>
    <name evidence="1" type="ORF">EVA_01095</name>
</gene>
<protein>
    <submittedName>
        <fullName evidence="1">Uncharacterized protein</fullName>
    </submittedName>
</protein>
<dbReference type="EMBL" id="AMCI01000168">
    <property type="protein sequence ID" value="EJX10516.1"/>
    <property type="molecule type" value="Genomic_DNA"/>
</dbReference>
<name>J9DC50_9ZZZZ</name>